<evidence type="ECO:0000256" key="6">
    <source>
        <dbReference type="ARBA" id="ARBA00022729"/>
    </source>
</evidence>
<dbReference type="EMBL" id="AP028909">
    <property type="protein sequence ID" value="BES87878.1"/>
    <property type="molecule type" value="Genomic_DNA"/>
</dbReference>
<keyword evidence="7" id="KW-0653">Protein transport</keyword>
<keyword evidence="13" id="KW-1185">Reference proteome</keyword>
<feature type="compositionally biased region" description="Polar residues" evidence="10">
    <location>
        <begin position="487"/>
        <end position="496"/>
    </location>
</feature>
<evidence type="ECO:0000256" key="9">
    <source>
        <dbReference type="ARBA" id="ARBA00023136"/>
    </source>
</evidence>
<evidence type="ECO:0000313" key="13">
    <source>
        <dbReference type="Proteomes" id="UP001307889"/>
    </source>
</evidence>
<keyword evidence="8" id="KW-1133">Transmembrane helix</keyword>
<evidence type="ECO:0000256" key="11">
    <source>
        <dbReference type="SAM" id="SignalP"/>
    </source>
</evidence>
<organism evidence="12 13">
    <name type="scientific">Nesidiocoris tenuis</name>
    <dbReference type="NCBI Taxonomy" id="355587"/>
    <lineage>
        <taxon>Eukaryota</taxon>
        <taxon>Metazoa</taxon>
        <taxon>Ecdysozoa</taxon>
        <taxon>Arthropoda</taxon>
        <taxon>Hexapoda</taxon>
        <taxon>Insecta</taxon>
        <taxon>Pterygota</taxon>
        <taxon>Neoptera</taxon>
        <taxon>Paraneoptera</taxon>
        <taxon>Hemiptera</taxon>
        <taxon>Heteroptera</taxon>
        <taxon>Panheteroptera</taxon>
        <taxon>Cimicomorpha</taxon>
        <taxon>Miridae</taxon>
        <taxon>Dicyphina</taxon>
        <taxon>Nesidiocoris</taxon>
    </lineage>
</organism>
<evidence type="ECO:0000256" key="1">
    <source>
        <dbReference type="ARBA" id="ARBA00004251"/>
    </source>
</evidence>
<feature type="compositionally biased region" description="Low complexity" evidence="10">
    <location>
        <begin position="453"/>
        <end position="463"/>
    </location>
</feature>
<evidence type="ECO:0000256" key="7">
    <source>
        <dbReference type="ARBA" id="ARBA00022927"/>
    </source>
</evidence>
<dbReference type="PANTHER" id="PTHR14995">
    <property type="entry name" value="AMNIONLESS"/>
    <property type="match status" value="1"/>
</dbReference>
<keyword evidence="6 11" id="KW-0732">Signal</keyword>
<protein>
    <recommendedName>
        <fullName evidence="2">Protein amnionless</fullName>
    </recommendedName>
</protein>
<comment type="subcellular location">
    <subcellularLocation>
        <location evidence="1">Cell membrane</location>
        <topology evidence="1">Single-pass type I membrane protein</topology>
    </subcellularLocation>
</comment>
<evidence type="ECO:0000256" key="5">
    <source>
        <dbReference type="ARBA" id="ARBA00022692"/>
    </source>
</evidence>
<evidence type="ECO:0000256" key="10">
    <source>
        <dbReference type="SAM" id="MobiDB-lite"/>
    </source>
</evidence>
<keyword evidence="4" id="KW-1003">Cell membrane</keyword>
<evidence type="ECO:0000256" key="2">
    <source>
        <dbReference type="ARBA" id="ARBA00021200"/>
    </source>
</evidence>
<accession>A0ABN7A7F5</accession>
<evidence type="ECO:0000313" key="12">
    <source>
        <dbReference type="EMBL" id="BES87878.1"/>
    </source>
</evidence>
<proteinExistence type="predicted"/>
<evidence type="ECO:0000256" key="3">
    <source>
        <dbReference type="ARBA" id="ARBA00022448"/>
    </source>
</evidence>
<dbReference type="Proteomes" id="UP001307889">
    <property type="component" value="Chromosome 1"/>
</dbReference>
<evidence type="ECO:0000256" key="8">
    <source>
        <dbReference type="ARBA" id="ARBA00022989"/>
    </source>
</evidence>
<feature type="region of interest" description="Disordered" evidence="10">
    <location>
        <begin position="411"/>
        <end position="496"/>
    </location>
</feature>
<reference evidence="12 13" key="1">
    <citation type="submission" date="2023-09" db="EMBL/GenBank/DDBJ databases">
        <title>Nesidiocoris tenuis whole genome shotgun sequence.</title>
        <authorList>
            <person name="Shibata T."/>
            <person name="Shimoda M."/>
            <person name="Kobayashi T."/>
            <person name="Uehara T."/>
        </authorList>
    </citation>
    <scope>NUCLEOTIDE SEQUENCE [LARGE SCALE GENOMIC DNA]</scope>
    <source>
        <strain evidence="12 13">Japan</strain>
    </source>
</reference>
<feature type="signal peptide" evidence="11">
    <location>
        <begin position="1"/>
        <end position="21"/>
    </location>
</feature>
<dbReference type="InterPro" id="IPR026112">
    <property type="entry name" value="AMN"/>
</dbReference>
<evidence type="ECO:0000256" key="4">
    <source>
        <dbReference type="ARBA" id="ARBA00022475"/>
    </source>
</evidence>
<dbReference type="PANTHER" id="PTHR14995:SF2">
    <property type="entry name" value="PROTEIN AMNIONLESS"/>
    <property type="match status" value="1"/>
</dbReference>
<keyword evidence="9" id="KW-0472">Membrane</keyword>
<keyword evidence="5" id="KW-0812">Transmembrane</keyword>
<sequence>MEFSLRWLALLASTLFNVCLTENVKIWKFDTNFDNAENWDKKALPCKTSEVVFPADAQVPVELPMRYRSSSLLEVRRMVLSRQGSLVFPPIAGGFTLGHEGLHASCPGGEVKFIRTGRKRWADPSNWLRSNEATPHLERIPCRYDNVVFRNDSSFHVTLPNRPVTVSTITIQGRTFSTGKPWEEFLVSDVGMKTFGNNFNIEVTGESCSAAEGCDCDNAHLFGDVCTGKWKWQTPPCANPVTPIGFCFPICGAYLLYKFGSVPDIRAAVEIFVRTTGVTSYTSRTSGFVQVVLVDSNEYSGLSSRISNELHSYLVKEGLVKSTLAAMQSSGLRITNVDASGVMQRLSFAFLCSLVLFGIIFCTYERNWTGALNWDNIRSLWSGASNGAFAFARFENASGTVEISEEAVAQSQRYRAKPDDGHGFKNPMFSESERPSESKGNVALSRLDRRRSSSCSVESDSSVGTDSTSNDRNSLKEVPLQGHENIHTISAYESSD</sequence>
<gene>
    <name evidence="12" type="ORF">NTJ_00684</name>
</gene>
<name>A0ABN7A7F5_9HEMI</name>
<keyword evidence="3" id="KW-0813">Transport</keyword>
<dbReference type="Pfam" id="PF14828">
    <property type="entry name" value="Amnionless"/>
    <property type="match status" value="1"/>
</dbReference>
<feature type="chain" id="PRO_5045433054" description="Protein amnionless" evidence="11">
    <location>
        <begin position="22"/>
        <end position="496"/>
    </location>
</feature>